<comment type="caution">
    <text evidence="9">The sequence shown here is derived from an EMBL/GenBank/DDBJ whole genome shotgun (WGS) entry which is preliminary data.</text>
</comment>
<dbReference type="RefSeq" id="WP_196395273.1">
    <property type="nucleotide sequence ID" value="NZ_JADNYM010000003.1"/>
</dbReference>
<reference evidence="9 10" key="1">
    <citation type="submission" date="2020-11" db="EMBL/GenBank/DDBJ databases">
        <title>Arthrobacter antarcticus sp. nov., isolated from Antarctic Soil.</title>
        <authorList>
            <person name="Li J."/>
        </authorList>
    </citation>
    <scope>NUCLEOTIDE SEQUENCE [LARGE SCALE GENOMIC DNA]</scope>
    <source>
        <strain evidence="9 10">Z1-20</strain>
    </source>
</reference>
<keyword evidence="6 7" id="KW-0472">Membrane</keyword>
<dbReference type="PANTHER" id="PTHR30576">
    <property type="entry name" value="COLANIC BIOSYNTHESIS UDP-GLUCOSE LIPID CARRIER TRANSFERASE"/>
    <property type="match status" value="1"/>
</dbReference>
<evidence type="ECO:0000256" key="2">
    <source>
        <dbReference type="ARBA" id="ARBA00006464"/>
    </source>
</evidence>
<feature type="transmembrane region" description="Helical" evidence="7">
    <location>
        <begin position="150"/>
        <end position="169"/>
    </location>
</feature>
<feature type="transmembrane region" description="Helical" evidence="7">
    <location>
        <begin position="48"/>
        <end position="69"/>
    </location>
</feature>
<feature type="transmembrane region" description="Helical" evidence="7">
    <location>
        <begin position="81"/>
        <end position="103"/>
    </location>
</feature>
<dbReference type="Proteomes" id="UP000655366">
    <property type="component" value="Unassembled WGS sequence"/>
</dbReference>
<dbReference type="Pfam" id="PF13727">
    <property type="entry name" value="CoA_binding_3"/>
    <property type="match status" value="1"/>
</dbReference>
<evidence type="ECO:0000256" key="7">
    <source>
        <dbReference type="SAM" id="Phobius"/>
    </source>
</evidence>
<evidence type="ECO:0000256" key="3">
    <source>
        <dbReference type="ARBA" id="ARBA00022679"/>
    </source>
</evidence>
<comment type="similarity">
    <text evidence="2">Belongs to the bacterial sugar transferase family.</text>
</comment>
<dbReference type="EMBL" id="JADNYM010000003">
    <property type="protein sequence ID" value="MBG0738323.1"/>
    <property type="molecule type" value="Genomic_DNA"/>
</dbReference>
<dbReference type="InterPro" id="IPR017475">
    <property type="entry name" value="EPS_sugar_tfrase"/>
</dbReference>
<comment type="subcellular location">
    <subcellularLocation>
        <location evidence="1">Membrane</location>
        <topology evidence="1">Multi-pass membrane protein</topology>
    </subcellularLocation>
</comment>
<gene>
    <name evidence="9" type="ORF">IV500_02610</name>
</gene>
<dbReference type="AlphaFoldDB" id="A0A931CRJ2"/>
<keyword evidence="4 7" id="KW-0812">Transmembrane</keyword>
<feature type="domain" description="Bacterial sugar transferase" evidence="8">
    <location>
        <begin position="321"/>
        <end position="508"/>
    </location>
</feature>
<sequence>MSPLDDSAAIGAGLELAGTARYYPASRSARVRLAAAPARSGEQWATRYHLLLCISDASVLASVAVAAQIGRFGFGSADVNVGNFGIGYSFLSLGIAVAWMLALGISGSRDARIVGIGSDEYKRVISATTSLLGLLAMTFLILKVDVARGYFALAVPLGVVGLLTSRWALRRWLTRQRAFGHYLSRVIVLGRHKDVRYVINQIQKKSGAAYQVVGAALPGSDARLSVVVGSTAIPVVSTIDSVVAAVRRVEADAVIVAGPLKRGSDYIQKLGWRLEESRTELVLATGLTNVAGPRIHSRPVEGLPLMHVELPQYAGAKHVVKRLLDVVLSAMALLVLSPIFLVLAVLIRRDSPGPVLFRQERIGRAGEKFTIFKFRSMVVTAEEELAGLLERNEGAGLLFKMEDDPRVTKAGEWLRKYSLDELPQFWNVLRGDMSLVGPRPPLQREVDGYKTRVHRRLYIKPGLTGMWQINGRSALNWHDSVRLDLYYVENWSLAGDLIILWRTAIQMIKPVGAY</sequence>
<evidence type="ECO:0000259" key="8">
    <source>
        <dbReference type="Pfam" id="PF02397"/>
    </source>
</evidence>
<organism evidence="9 10">
    <name type="scientific">Arthrobacter terrae</name>
    <dbReference type="NCBI Taxonomy" id="2935737"/>
    <lineage>
        <taxon>Bacteria</taxon>
        <taxon>Bacillati</taxon>
        <taxon>Actinomycetota</taxon>
        <taxon>Actinomycetes</taxon>
        <taxon>Micrococcales</taxon>
        <taxon>Micrococcaceae</taxon>
        <taxon>Arthrobacter</taxon>
    </lineage>
</organism>
<evidence type="ECO:0000313" key="10">
    <source>
        <dbReference type="Proteomes" id="UP000655366"/>
    </source>
</evidence>
<dbReference type="GO" id="GO:0016020">
    <property type="term" value="C:membrane"/>
    <property type="evidence" value="ECO:0007669"/>
    <property type="project" value="UniProtKB-SubCell"/>
</dbReference>
<evidence type="ECO:0000256" key="5">
    <source>
        <dbReference type="ARBA" id="ARBA00022989"/>
    </source>
</evidence>
<evidence type="ECO:0000256" key="6">
    <source>
        <dbReference type="ARBA" id="ARBA00023136"/>
    </source>
</evidence>
<keyword evidence="3 9" id="KW-0808">Transferase</keyword>
<dbReference type="NCBIfam" id="TIGR03025">
    <property type="entry name" value="EPS_sugtrans"/>
    <property type="match status" value="1"/>
</dbReference>
<evidence type="ECO:0000313" key="9">
    <source>
        <dbReference type="EMBL" id="MBG0738323.1"/>
    </source>
</evidence>
<name>A0A931CRJ2_9MICC</name>
<dbReference type="Pfam" id="PF02397">
    <property type="entry name" value="Bac_transf"/>
    <property type="match status" value="1"/>
</dbReference>
<dbReference type="GO" id="GO:0016780">
    <property type="term" value="F:phosphotransferase activity, for other substituted phosphate groups"/>
    <property type="evidence" value="ECO:0007669"/>
    <property type="project" value="TreeGrafter"/>
</dbReference>
<dbReference type="PANTHER" id="PTHR30576:SF10">
    <property type="entry name" value="SLL5057 PROTEIN"/>
    <property type="match status" value="1"/>
</dbReference>
<keyword evidence="10" id="KW-1185">Reference proteome</keyword>
<protein>
    <submittedName>
        <fullName evidence="9">Sugar transferase</fullName>
    </submittedName>
</protein>
<evidence type="ECO:0000256" key="1">
    <source>
        <dbReference type="ARBA" id="ARBA00004141"/>
    </source>
</evidence>
<evidence type="ECO:0000256" key="4">
    <source>
        <dbReference type="ARBA" id="ARBA00022692"/>
    </source>
</evidence>
<proteinExistence type="inferred from homology"/>
<keyword evidence="5 7" id="KW-1133">Transmembrane helix</keyword>
<feature type="transmembrane region" description="Helical" evidence="7">
    <location>
        <begin position="326"/>
        <end position="347"/>
    </location>
</feature>
<accession>A0A931CRJ2</accession>
<feature type="transmembrane region" description="Helical" evidence="7">
    <location>
        <begin position="124"/>
        <end position="144"/>
    </location>
</feature>
<dbReference type="InterPro" id="IPR003362">
    <property type="entry name" value="Bact_transf"/>
</dbReference>